<comment type="caution">
    <text evidence="1">The sequence shown here is derived from an EMBL/GenBank/DDBJ whole genome shotgun (WGS) entry which is preliminary data.</text>
</comment>
<proteinExistence type="predicted"/>
<sequence length="160" mass="18613">MIPIAHYLFAIAFSGLYNKSEWQKWADERILREQKPKLWLINVSLSRNIDDLSKALSDLMIIEKSSMENEPPFSDAVIGYYYLKYMSKDISINELLQMSGEEADGGEGATKACEEFYEILNKLEGNKDLEFNPNFMKMIEESFEPFKNIAMKQKEVLENF</sequence>
<evidence type="ECO:0000313" key="1">
    <source>
        <dbReference type="EMBL" id="MDP5275121.1"/>
    </source>
</evidence>
<reference evidence="1 2" key="1">
    <citation type="submission" date="2023-08" db="EMBL/GenBank/DDBJ databases">
        <authorList>
            <person name="Park J.-S."/>
        </authorList>
    </citation>
    <scope>NUCLEOTIDE SEQUENCE [LARGE SCALE GENOMIC DNA]</scope>
    <source>
        <strain evidence="1 2">2205SS18-9</strain>
    </source>
</reference>
<keyword evidence="2" id="KW-1185">Reference proteome</keyword>
<organism evidence="1 2">
    <name type="scientific">Chengkuizengella axinellae</name>
    <dbReference type="NCBI Taxonomy" id="3064388"/>
    <lineage>
        <taxon>Bacteria</taxon>
        <taxon>Bacillati</taxon>
        <taxon>Bacillota</taxon>
        <taxon>Bacilli</taxon>
        <taxon>Bacillales</taxon>
        <taxon>Paenibacillaceae</taxon>
        <taxon>Chengkuizengella</taxon>
    </lineage>
</organism>
<accession>A0ABT9J0H2</accession>
<dbReference type="RefSeq" id="WP_305992433.1">
    <property type="nucleotide sequence ID" value="NZ_JAVAMP010000006.1"/>
</dbReference>
<dbReference type="EMBL" id="JAVAMP010000006">
    <property type="protein sequence ID" value="MDP5275121.1"/>
    <property type="molecule type" value="Genomic_DNA"/>
</dbReference>
<gene>
    <name evidence="1" type="ORF">Q5Y73_13470</name>
</gene>
<name>A0ABT9J0H2_9BACL</name>
<dbReference type="Proteomes" id="UP001231941">
    <property type="component" value="Unassembled WGS sequence"/>
</dbReference>
<evidence type="ECO:0000313" key="2">
    <source>
        <dbReference type="Proteomes" id="UP001231941"/>
    </source>
</evidence>
<protein>
    <submittedName>
        <fullName evidence="1">Uncharacterized protein</fullName>
    </submittedName>
</protein>